<dbReference type="SUPFAM" id="SSF46785">
    <property type="entry name" value="Winged helix' DNA-binding domain"/>
    <property type="match status" value="1"/>
</dbReference>
<keyword evidence="4" id="KW-1185">Reference proteome</keyword>
<evidence type="ECO:0000313" key="3">
    <source>
        <dbReference type="EMBL" id="SCW77178.1"/>
    </source>
</evidence>
<accession>A0A1G4T722</accession>
<dbReference type="GO" id="GO:0003677">
    <property type="term" value="F:DNA binding"/>
    <property type="evidence" value="ECO:0007669"/>
    <property type="project" value="UniProtKB-KW"/>
</dbReference>
<reference evidence="4" key="1">
    <citation type="submission" date="2016-10" db="EMBL/GenBank/DDBJ databases">
        <authorList>
            <person name="Varghese N."/>
            <person name="Submissions S."/>
        </authorList>
    </citation>
    <scope>NUCLEOTIDE SEQUENCE [LARGE SCALE GENOMIC DNA]</scope>
    <source>
        <strain evidence="4">CGMCC 1.8946</strain>
    </source>
</reference>
<dbReference type="STRING" id="624147.SAMN04487970_10448"/>
<dbReference type="Pfam" id="PF03551">
    <property type="entry name" value="PadR"/>
    <property type="match status" value="1"/>
</dbReference>
<dbReference type="InterPro" id="IPR005149">
    <property type="entry name" value="Tscrpt_reg_PadR_N"/>
</dbReference>
<feature type="domain" description="Transcription regulator PadR N-terminal" evidence="1">
    <location>
        <begin position="7"/>
        <end position="80"/>
    </location>
</feature>
<dbReference type="InterPro" id="IPR025438">
    <property type="entry name" value="DUF4180"/>
</dbReference>
<evidence type="ECO:0000259" key="1">
    <source>
        <dbReference type="Pfam" id="PF03551"/>
    </source>
</evidence>
<dbReference type="RefSeq" id="WP_090675400.1">
    <property type="nucleotide sequence ID" value="NZ_FMTT01000044.1"/>
</dbReference>
<protein>
    <submittedName>
        <fullName evidence="3">DNA-binding transcriptional regulator, PadR family</fullName>
    </submittedName>
</protein>
<dbReference type="InterPro" id="IPR036390">
    <property type="entry name" value="WH_DNA-bd_sf"/>
</dbReference>
<keyword evidence="3" id="KW-0238">DNA-binding</keyword>
<sequence length="305" mass="35112">MSIAHAILGILSWKSVTGYDMKKIIQDSPFMYWSASNNQIYRSLVQLLDECFVTCEVQHQESSPSKKIYTITKEGAAELKYWVLSTPEPPDLKKSFLIQLAWADQLSTDELNALFTKYEEEVRAQVLLQQEKKLRGPFSPGRTAREIYLWDMIYDSLIDFYKREWEWIQKLRSELRIPMEKEANPMKFQVIERGTKKYVECASVETPLRTGQDALDLIAACLENDTNLLVLHAEALSDDFFNLRTGLAGEMLQKFVNYRVKAALIITNEQVVKGRFKELLAEANKGNDFRVFGSTGEAEGWLLDL</sequence>
<evidence type="ECO:0000313" key="4">
    <source>
        <dbReference type="Proteomes" id="UP000198601"/>
    </source>
</evidence>
<dbReference type="OrthoDB" id="8595425at2"/>
<gene>
    <name evidence="3" type="ORF">SAMN04487970_10448</name>
</gene>
<dbReference type="EMBL" id="FMTT01000044">
    <property type="protein sequence ID" value="SCW77178.1"/>
    <property type="molecule type" value="Genomic_DNA"/>
</dbReference>
<dbReference type="Pfam" id="PF13788">
    <property type="entry name" value="DUF4180"/>
    <property type="match status" value="1"/>
</dbReference>
<dbReference type="AlphaFoldDB" id="A0A1G4T722"/>
<dbReference type="Gene3D" id="1.10.10.10">
    <property type="entry name" value="Winged helix-like DNA-binding domain superfamily/Winged helix DNA-binding domain"/>
    <property type="match status" value="1"/>
</dbReference>
<proteinExistence type="predicted"/>
<dbReference type="InterPro" id="IPR036388">
    <property type="entry name" value="WH-like_DNA-bd_sf"/>
</dbReference>
<feature type="domain" description="DUF4180" evidence="2">
    <location>
        <begin position="195"/>
        <end position="302"/>
    </location>
</feature>
<dbReference type="Proteomes" id="UP000198601">
    <property type="component" value="Unassembled WGS sequence"/>
</dbReference>
<evidence type="ECO:0000259" key="2">
    <source>
        <dbReference type="Pfam" id="PF13788"/>
    </source>
</evidence>
<dbReference type="PANTHER" id="PTHR43252">
    <property type="entry name" value="TRANSCRIPTIONAL REGULATOR YQJI"/>
    <property type="match status" value="1"/>
</dbReference>
<organism evidence="3 4">
    <name type="scientific">Paenibacillus tianmuensis</name>
    <dbReference type="NCBI Taxonomy" id="624147"/>
    <lineage>
        <taxon>Bacteria</taxon>
        <taxon>Bacillati</taxon>
        <taxon>Bacillota</taxon>
        <taxon>Bacilli</taxon>
        <taxon>Bacillales</taxon>
        <taxon>Paenibacillaceae</taxon>
        <taxon>Paenibacillus</taxon>
    </lineage>
</organism>
<name>A0A1G4T722_9BACL</name>
<dbReference type="PANTHER" id="PTHR43252:SF2">
    <property type="entry name" value="TRANSCRIPTION REGULATOR, PADR-LIKE FAMILY"/>
    <property type="match status" value="1"/>
</dbReference>